<dbReference type="AlphaFoldDB" id="A0AAD6U1D1"/>
<accession>A0AAD6U1D1</accession>
<sequence length="287" mass="31959">MSTEPESIVAVLEHVAITRYVSGAGLVVLLYDHLLTLDDEVRYVWSAPTTLAKVLFLVLRYMVPVFLLGQTVYAGWLSIGISNFVVLLRIWTTLPRGHRLIACNDLVVVKMGPVMIYEPFTGLCTFASKPDVKGLWVVGLFFEVVVFLTVCWNVLDRPRALGLGRAGDDTVTRMLFRDGVAYFVILFVLRVANLVLAIIAPISLIFVVVFFIWATTTATTSRLIINSRRAAGEAQQRTRTQPTQRSVWMDDDADGDADSIGATDWEHSGPVLQYDDYRRDSTVGLAI</sequence>
<feature type="transmembrane region" description="Helical" evidence="1">
    <location>
        <begin position="180"/>
        <end position="213"/>
    </location>
</feature>
<evidence type="ECO:0000313" key="3">
    <source>
        <dbReference type="EMBL" id="KAJ7084531.1"/>
    </source>
</evidence>
<feature type="domain" description="DUF6533" evidence="2">
    <location>
        <begin position="20"/>
        <end position="64"/>
    </location>
</feature>
<evidence type="ECO:0000259" key="2">
    <source>
        <dbReference type="Pfam" id="PF20151"/>
    </source>
</evidence>
<protein>
    <recommendedName>
        <fullName evidence="2">DUF6533 domain-containing protein</fullName>
    </recommendedName>
</protein>
<feature type="transmembrane region" description="Helical" evidence="1">
    <location>
        <begin position="12"/>
        <end position="31"/>
    </location>
</feature>
<keyword evidence="1" id="KW-0812">Transmembrane</keyword>
<proteinExistence type="predicted"/>
<feature type="transmembrane region" description="Helical" evidence="1">
    <location>
        <begin position="135"/>
        <end position="155"/>
    </location>
</feature>
<dbReference type="Proteomes" id="UP001222325">
    <property type="component" value="Unassembled WGS sequence"/>
</dbReference>
<keyword evidence="4" id="KW-1185">Reference proteome</keyword>
<keyword evidence="1" id="KW-0472">Membrane</keyword>
<name>A0AAD6U1D1_9AGAR</name>
<dbReference type="EMBL" id="JARJCN010000037">
    <property type="protein sequence ID" value="KAJ7084531.1"/>
    <property type="molecule type" value="Genomic_DNA"/>
</dbReference>
<reference evidence="3" key="1">
    <citation type="submission" date="2023-03" db="EMBL/GenBank/DDBJ databases">
        <title>Massive genome expansion in bonnet fungi (Mycena s.s.) driven by repeated elements and novel gene families across ecological guilds.</title>
        <authorList>
            <consortium name="Lawrence Berkeley National Laboratory"/>
            <person name="Harder C.B."/>
            <person name="Miyauchi S."/>
            <person name="Viragh M."/>
            <person name="Kuo A."/>
            <person name="Thoen E."/>
            <person name="Andreopoulos B."/>
            <person name="Lu D."/>
            <person name="Skrede I."/>
            <person name="Drula E."/>
            <person name="Henrissat B."/>
            <person name="Morin E."/>
            <person name="Kohler A."/>
            <person name="Barry K."/>
            <person name="LaButti K."/>
            <person name="Morin E."/>
            <person name="Salamov A."/>
            <person name="Lipzen A."/>
            <person name="Mereny Z."/>
            <person name="Hegedus B."/>
            <person name="Baldrian P."/>
            <person name="Stursova M."/>
            <person name="Weitz H."/>
            <person name="Taylor A."/>
            <person name="Grigoriev I.V."/>
            <person name="Nagy L.G."/>
            <person name="Martin F."/>
            <person name="Kauserud H."/>
        </authorList>
    </citation>
    <scope>NUCLEOTIDE SEQUENCE</scope>
    <source>
        <strain evidence="3">CBHHK173m</strain>
    </source>
</reference>
<comment type="caution">
    <text evidence="3">The sequence shown here is derived from an EMBL/GenBank/DDBJ whole genome shotgun (WGS) entry which is preliminary data.</text>
</comment>
<dbReference type="InterPro" id="IPR045340">
    <property type="entry name" value="DUF6533"/>
</dbReference>
<organism evidence="3 4">
    <name type="scientific">Mycena belliarum</name>
    <dbReference type="NCBI Taxonomy" id="1033014"/>
    <lineage>
        <taxon>Eukaryota</taxon>
        <taxon>Fungi</taxon>
        <taxon>Dikarya</taxon>
        <taxon>Basidiomycota</taxon>
        <taxon>Agaricomycotina</taxon>
        <taxon>Agaricomycetes</taxon>
        <taxon>Agaricomycetidae</taxon>
        <taxon>Agaricales</taxon>
        <taxon>Marasmiineae</taxon>
        <taxon>Mycenaceae</taxon>
        <taxon>Mycena</taxon>
    </lineage>
</organism>
<evidence type="ECO:0000313" key="4">
    <source>
        <dbReference type="Proteomes" id="UP001222325"/>
    </source>
</evidence>
<gene>
    <name evidence="3" type="ORF">B0H15DRAFT_802303</name>
</gene>
<evidence type="ECO:0000256" key="1">
    <source>
        <dbReference type="SAM" id="Phobius"/>
    </source>
</evidence>
<dbReference type="Pfam" id="PF20151">
    <property type="entry name" value="DUF6533"/>
    <property type="match status" value="1"/>
</dbReference>
<keyword evidence="1" id="KW-1133">Transmembrane helix</keyword>